<dbReference type="EMBL" id="UGMS01000001">
    <property type="protein sequence ID" value="STV74938.1"/>
    <property type="molecule type" value="Genomic_DNA"/>
</dbReference>
<accession>A0A7H4N1Z3</accession>
<name>A0A7H4N1Z3_9ENTR</name>
<protein>
    <submittedName>
        <fullName evidence="2">Cytosine/purine/uracil/thiamine/allantoin permease family protein</fullName>
    </submittedName>
</protein>
<keyword evidence="1" id="KW-1133">Transmembrane helix</keyword>
<keyword evidence="1" id="KW-0812">Transmembrane</keyword>
<sequence>MLALAGWIVYKTGFDGISFTLASKSLSAGEQTWQMITATALVVSYFSGPLLNFGRFLALRQKHG</sequence>
<comment type="caution">
    <text evidence="2">The sequence shown here is derived from an EMBL/GenBank/DDBJ whole genome shotgun (WGS) entry which is preliminary data.</text>
</comment>
<evidence type="ECO:0000256" key="1">
    <source>
        <dbReference type="SAM" id="Phobius"/>
    </source>
</evidence>
<dbReference type="Proteomes" id="UP000254863">
    <property type="component" value="Unassembled WGS sequence"/>
</dbReference>
<reference evidence="2 3" key="1">
    <citation type="submission" date="2018-06" db="EMBL/GenBank/DDBJ databases">
        <authorList>
            <consortium name="Pathogen Informatics"/>
            <person name="Doyle S."/>
        </authorList>
    </citation>
    <scope>NUCLEOTIDE SEQUENCE [LARGE SCALE GENOMIC DNA]</scope>
    <source>
        <strain evidence="2 3">NCTC11685</strain>
    </source>
</reference>
<evidence type="ECO:0000313" key="2">
    <source>
        <dbReference type="EMBL" id="STV74938.1"/>
    </source>
</evidence>
<evidence type="ECO:0000313" key="3">
    <source>
        <dbReference type="Proteomes" id="UP000254863"/>
    </source>
</evidence>
<gene>
    <name evidence="2" type="ORF">NCTC11685_01267</name>
</gene>
<feature type="transmembrane region" description="Helical" evidence="1">
    <location>
        <begin position="33"/>
        <end position="53"/>
    </location>
</feature>
<keyword evidence="1" id="KW-0472">Membrane</keyword>
<dbReference type="AlphaFoldDB" id="A0A7H4N1Z3"/>
<proteinExistence type="predicted"/>
<organism evidence="2 3">
    <name type="scientific">Klebsiella michiganensis</name>
    <dbReference type="NCBI Taxonomy" id="1134687"/>
    <lineage>
        <taxon>Bacteria</taxon>
        <taxon>Pseudomonadati</taxon>
        <taxon>Pseudomonadota</taxon>
        <taxon>Gammaproteobacteria</taxon>
        <taxon>Enterobacterales</taxon>
        <taxon>Enterobacteriaceae</taxon>
        <taxon>Klebsiella/Raoultella group</taxon>
        <taxon>Klebsiella</taxon>
    </lineage>
</organism>